<evidence type="ECO:0000256" key="2">
    <source>
        <dbReference type="ARBA" id="ARBA00022448"/>
    </source>
</evidence>
<keyword evidence="6 10" id="KW-0576">Peroxisome</keyword>
<evidence type="ECO:0000313" key="16">
    <source>
        <dbReference type="Proteomes" id="UP001472866"/>
    </source>
</evidence>
<dbReference type="PANTHER" id="PTHR23058:SF0">
    <property type="entry name" value="PEROXISOMAL MEMBRANE PROTEIN PEX14"/>
    <property type="match status" value="1"/>
</dbReference>
<evidence type="ECO:0000259" key="12">
    <source>
        <dbReference type="Pfam" id="PF04695"/>
    </source>
</evidence>
<feature type="compositionally biased region" description="Polar residues" evidence="11">
    <location>
        <begin position="402"/>
        <end position="411"/>
    </location>
</feature>
<comment type="similarity">
    <text evidence="1 10">Belongs to the peroxin-14 family.</text>
</comment>
<proteinExistence type="inferred from homology"/>
<comment type="subcellular location">
    <subcellularLocation>
        <location evidence="9 10">Peroxisome membrane</location>
    </subcellularLocation>
</comment>
<feature type="compositionally biased region" description="Basic and acidic residues" evidence="11">
    <location>
        <begin position="1"/>
        <end position="14"/>
    </location>
</feature>
<dbReference type="GO" id="GO:0016560">
    <property type="term" value="P:protein import into peroxisome matrix, docking"/>
    <property type="evidence" value="ECO:0007669"/>
    <property type="project" value="UniProtKB-UniRule"/>
</dbReference>
<dbReference type="Pfam" id="PF04695">
    <property type="entry name" value="Pex14_N"/>
    <property type="match status" value="1"/>
</dbReference>
<protein>
    <recommendedName>
        <fullName evidence="7 10">Peroxisomal membrane protein PEX14</fullName>
    </recommendedName>
    <alternativeName>
        <fullName evidence="8 10">Peroxin-14</fullName>
    </alternativeName>
</protein>
<dbReference type="Proteomes" id="UP001472866">
    <property type="component" value="Chromosome 04"/>
</dbReference>
<dbReference type="InterPro" id="IPR025655">
    <property type="entry name" value="PEX14"/>
</dbReference>
<dbReference type="AlphaFoldDB" id="A0A7S3CDP6"/>
<organism evidence="14">
    <name type="scientific">Chloropicon roscoffensis</name>
    <dbReference type="NCBI Taxonomy" id="1461544"/>
    <lineage>
        <taxon>Eukaryota</taxon>
        <taxon>Viridiplantae</taxon>
        <taxon>Chlorophyta</taxon>
        <taxon>Chloropicophyceae</taxon>
        <taxon>Chloropicales</taxon>
        <taxon>Chloropicaceae</taxon>
        <taxon>Chloropicon</taxon>
    </lineage>
</organism>
<evidence type="ECO:0000256" key="8">
    <source>
        <dbReference type="ARBA" id="ARBA00029691"/>
    </source>
</evidence>
<evidence type="ECO:0000313" key="15">
    <source>
        <dbReference type="EMBL" id="WZN61392.1"/>
    </source>
</evidence>
<evidence type="ECO:0000256" key="10">
    <source>
        <dbReference type="RuleBase" id="RU367032"/>
    </source>
</evidence>
<reference evidence="14" key="1">
    <citation type="submission" date="2021-01" db="EMBL/GenBank/DDBJ databases">
        <authorList>
            <person name="Corre E."/>
            <person name="Pelletier E."/>
            <person name="Niang G."/>
            <person name="Scheremetjew M."/>
            <person name="Finn R."/>
            <person name="Kale V."/>
            <person name="Holt S."/>
            <person name="Cochrane G."/>
            <person name="Meng A."/>
            <person name="Brown T."/>
            <person name="Cohen L."/>
        </authorList>
    </citation>
    <scope>NUCLEOTIDE SEQUENCE</scope>
    <source>
        <strain evidence="14">RCC1871</strain>
    </source>
</reference>
<accession>A0A7S3CDP6</accession>
<evidence type="ECO:0000256" key="1">
    <source>
        <dbReference type="ARBA" id="ARBA00005443"/>
    </source>
</evidence>
<feature type="domain" description="Peroxisome membrane anchor protein Pex14p N-terminal" evidence="12">
    <location>
        <begin position="21"/>
        <end position="64"/>
    </location>
</feature>
<evidence type="ECO:0000256" key="4">
    <source>
        <dbReference type="ARBA" id="ARBA00023010"/>
    </source>
</evidence>
<evidence type="ECO:0000256" key="5">
    <source>
        <dbReference type="ARBA" id="ARBA00023136"/>
    </source>
</evidence>
<reference evidence="15 16" key="2">
    <citation type="submission" date="2024-03" db="EMBL/GenBank/DDBJ databases">
        <title>Complete genome sequence of the green alga Chloropicon roscoffensis RCC1871.</title>
        <authorList>
            <person name="Lemieux C."/>
            <person name="Pombert J.-F."/>
            <person name="Otis C."/>
            <person name="Turmel M."/>
        </authorList>
    </citation>
    <scope>NUCLEOTIDE SEQUENCE [LARGE SCALE GENOMIC DNA]</scope>
    <source>
        <strain evidence="15 16">RCC1871</strain>
    </source>
</reference>
<dbReference type="GO" id="GO:1990429">
    <property type="term" value="C:peroxisomal importomer complex"/>
    <property type="evidence" value="ECO:0007669"/>
    <property type="project" value="TreeGrafter"/>
</dbReference>
<dbReference type="EMBL" id="CP151504">
    <property type="protein sequence ID" value="WZN61392.1"/>
    <property type="molecule type" value="Genomic_DNA"/>
</dbReference>
<evidence type="ECO:0000256" key="3">
    <source>
        <dbReference type="ARBA" id="ARBA00022927"/>
    </source>
</evidence>
<feature type="region of interest" description="Disordered" evidence="11">
    <location>
        <begin position="244"/>
        <end position="411"/>
    </location>
</feature>
<evidence type="ECO:0000256" key="6">
    <source>
        <dbReference type="ARBA" id="ARBA00023140"/>
    </source>
</evidence>
<dbReference type="InterPro" id="IPR036388">
    <property type="entry name" value="WH-like_DNA-bd_sf"/>
</dbReference>
<gene>
    <name evidence="14" type="ORF">CROS1456_LOCUS6411</name>
    <name evidence="15" type="ORF">HKI87_04g29270</name>
</gene>
<feature type="domain" description="Peroxisomal membrane protein PEX14-like KPWE" evidence="13">
    <location>
        <begin position="298"/>
        <end position="347"/>
    </location>
</feature>
<evidence type="ECO:0000313" key="14">
    <source>
        <dbReference type="EMBL" id="CAE0193321.1"/>
    </source>
</evidence>
<dbReference type="PANTHER" id="PTHR23058">
    <property type="entry name" value="PEROXISOMAL MEMBRANE PROTEIN PEX14"/>
    <property type="match status" value="1"/>
</dbReference>
<dbReference type="EMBL" id="HBHZ01008301">
    <property type="protein sequence ID" value="CAE0193321.1"/>
    <property type="molecule type" value="Transcribed_RNA"/>
</dbReference>
<dbReference type="Pfam" id="PF17733">
    <property type="entry name" value="KPWE_dom"/>
    <property type="match status" value="1"/>
</dbReference>
<keyword evidence="5 10" id="KW-0472">Membrane</keyword>
<keyword evidence="2 10" id="KW-0813">Transport</keyword>
<feature type="compositionally biased region" description="Basic and acidic residues" evidence="11">
    <location>
        <begin position="287"/>
        <end position="299"/>
    </location>
</feature>
<evidence type="ECO:0000256" key="9">
    <source>
        <dbReference type="ARBA" id="ARBA00046271"/>
    </source>
</evidence>
<name>A0A7S3CDP6_9CHLO</name>
<keyword evidence="4" id="KW-0811">Translocation</keyword>
<evidence type="ECO:0000256" key="11">
    <source>
        <dbReference type="SAM" id="MobiDB-lite"/>
    </source>
</evidence>
<dbReference type="GO" id="GO:0005102">
    <property type="term" value="F:signaling receptor binding"/>
    <property type="evidence" value="ECO:0007669"/>
    <property type="project" value="TreeGrafter"/>
</dbReference>
<evidence type="ECO:0000259" key="13">
    <source>
        <dbReference type="Pfam" id="PF17733"/>
    </source>
</evidence>
<dbReference type="GO" id="GO:0005778">
    <property type="term" value="C:peroxisomal membrane"/>
    <property type="evidence" value="ECO:0007669"/>
    <property type="project" value="UniProtKB-SubCell"/>
</dbReference>
<feature type="region of interest" description="Disordered" evidence="11">
    <location>
        <begin position="1"/>
        <end position="24"/>
    </location>
</feature>
<dbReference type="InterPro" id="IPR006785">
    <property type="entry name" value="Pex14_N"/>
</dbReference>
<evidence type="ECO:0000256" key="7">
    <source>
        <dbReference type="ARBA" id="ARBA00029502"/>
    </source>
</evidence>
<keyword evidence="3 10" id="KW-0653">Protein transport</keyword>
<dbReference type="Gene3D" id="1.10.10.10">
    <property type="entry name" value="Winged helix-like DNA-binding domain superfamily/Winged helix DNA-binding domain"/>
    <property type="match status" value="1"/>
</dbReference>
<dbReference type="InterPro" id="IPR040554">
    <property type="entry name" value="KPWE_PEX14_dom"/>
</dbReference>
<sequence>MVEEGASKGDEGRDAAAGAANEDQVKNAVAFLTHPKVRESTEASKRSFLESKGLSKEKIDEAFKLAGVASPAPTAPVPSAPAKVPQAAPLVMAQQPQAQRPVRWTQVVLGAGVLAGGAYLARRALEGYAPSFLRRSDTASAASGSSGARKASSREDEIDALVAEMKLETKELKNSVDDLKQMFLDLEGSVTDFRVTAGGQEEVGELRDELRVLTTTINQFASPEKQVAYEETLKEELSAIKSILSDIQTPGQRGRRPEGGAEFTPESGLSVPAGMAETEAVGSTSPRDPKPRLDDDPPRPHSYMEILELLEKNQTPPGIRTDIDDKVKVPNLDPTESAAEVPLKPWQRGAAAFAEDSPLSLSADRKGKRALRPTGASPSSAAAELGEGSNSGWRPPPVPMSRLTSPISQDN</sequence>
<comment type="function">
    <text evidence="10">Component of the PEX13-PEX14 docking complex, a translocon channel that specifically mediates the import of peroxisomal cargo proteins bound to PEX5 receptor. The PEX13-PEX14 docking complex forms a large import pore which can be opened to a diameter of about 9 nm. Mechanistically, PEX5 receptor along with cargo proteins associates with the PEX14 subunit of the PEX13-PEX14 docking complex in the cytosol, leading to the insertion of the receptor into the organelle membrane with the concomitant translocation of the cargo into the peroxisome matrix.</text>
</comment>
<keyword evidence="16" id="KW-1185">Reference proteome</keyword>